<dbReference type="OrthoDB" id="2990038at2"/>
<evidence type="ECO:0000313" key="1">
    <source>
        <dbReference type="EMBL" id="PKR85979.1"/>
    </source>
</evidence>
<name>A0A2N3LN54_9BACI</name>
<dbReference type="EMBL" id="PIQO01000003">
    <property type="protein sequence ID" value="PKR85979.1"/>
    <property type="molecule type" value="Genomic_DNA"/>
</dbReference>
<gene>
    <name evidence="1" type="ORF">CWO92_06290</name>
</gene>
<sequence length="42" mass="5266">MKIYVHSKGITMCGKAWEIREQLKLYRKQYYYVLDWIKLVNR</sequence>
<comment type="caution">
    <text evidence="1">The sequence shown here is derived from an EMBL/GenBank/DDBJ whole genome shotgun (WGS) entry which is preliminary data.</text>
</comment>
<keyword evidence="2" id="KW-1185">Reference proteome</keyword>
<protein>
    <submittedName>
        <fullName evidence="1">Z-ring formation inhibitor MciZ</fullName>
    </submittedName>
</protein>
<proteinExistence type="predicted"/>
<dbReference type="RefSeq" id="WP_101353348.1">
    <property type="nucleotide sequence ID" value="NZ_PIQO01000003.1"/>
</dbReference>
<dbReference type="InterPro" id="IPR025177">
    <property type="entry name" value="MciZ"/>
</dbReference>
<evidence type="ECO:0000313" key="2">
    <source>
        <dbReference type="Proteomes" id="UP000233440"/>
    </source>
</evidence>
<dbReference type="AlphaFoldDB" id="A0A2N3LN54"/>
<dbReference type="Proteomes" id="UP000233440">
    <property type="component" value="Unassembled WGS sequence"/>
</dbReference>
<dbReference type="Pfam" id="PF13072">
    <property type="entry name" value="MciZ"/>
    <property type="match status" value="1"/>
</dbReference>
<accession>A0A2N3LN54</accession>
<reference evidence="1 2" key="1">
    <citation type="submission" date="2017-11" db="EMBL/GenBank/DDBJ databases">
        <title>Bacillus camelliae sp. nov., isolated from pu'er tea.</title>
        <authorList>
            <person name="Niu L."/>
        </authorList>
    </citation>
    <scope>NUCLEOTIDE SEQUENCE [LARGE SCALE GENOMIC DNA]</scope>
    <source>
        <strain evidence="1 2">7578-1</strain>
    </source>
</reference>
<organism evidence="1 2">
    <name type="scientific">Heyndrickxia camelliae</name>
    <dbReference type="NCBI Taxonomy" id="1707093"/>
    <lineage>
        <taxon>Bacteria</taxon>
        <taxon>Bacillati</taxon>
        <taxon>Bacillota</taxon>
        <taxon>Bacilli</taxon>
        <taxon>Bacillales</taxon>
        <taxon>Bacillaceae</taxon>
        <taxon>Heyndrickxia</taxon>
    </lineage>
</organism>